<evidence type="ECO:0000313" key="2">
    <source>
        <dbReference type="Proteomes" id="UP000000268"/>
    </source>
</evidence>
<gene>
    <name evidence="1" type="ordered locus">AM1_H0030</name>
</gene>
<proteinExistence type="predicted"/>
<dbReference type="KEGG" id="amr:AM1_H0030"/>
<keyword evidence="1" id="KW-0614">Plasmid</keyword>
<organism evidence="1 2">
    <name type="scientific">Acaryochloris marina (strain MBIC 11017)</name>
    <dbReference type="NCBI Taxonomy" id="329726"/>
    <lineage>
        <taxon>Bacteria</taxon>
        <taxon>Bacillati</taxon>
        <taxon>Cyanobacteriota</taxon>
        <taxon>Cyanophyceae</taxon>
        <taxon>Acaryochloridales</taxon>
        <taxon>Acaryochloridaceae</taxon>
        <taxon>Acaryochloris</taxon>
    </lineage>
</organism>
<sequence>MDKQTPLSIWNQLNSRQQKYLELIYQADQSAERFEKMSWNNGRRSRPASVWRWLYYGDIDDRPSPLKSRLLRAELVDNGTGSTLNALERRTLIECDGTVPELYIKVTRLGRKAVRTGTNESVFKAPRTPKGMLSYKAWQAMVLVFKAGKEGVQHDGYSKYTEGIHMYTWRHLEQLAPPLIQGYSCSRFTAFGFIYYSRHYEQYRETYPDIDTPESRLTIDDIINKLRAFRMQTLVQLVQMKRGVKGIQEAADEIGTPVSFAALSQFEDGQTIKLEQLEKIIDWLVQ</sequence>
<geneLocation type="plasmid" evidence="1 2">
    <name>pREB8</name>
</geneLocation>
<dbReference type="Proteomes" id="UP000000268">
    <property type="component" value="Plasmid pREB8"/>
</dbReference>
<reference evidence="1 2" key="1">
    <citation type="journal article" date="2008" name="Proc. Natl. Acad. Sci. U.S.A.">
        <title>Niche adaptation and genome expansion in the chlorophyll d-producing cyanobacterium Acaryochloris marina.</title>
        <authorList>
            <person name="Swingley W.D."/>
            <person name="Chen M."/>
            <person name="Cheung P.C."/>
            <person name="Conrad A.L."/>
            <person name="Dejesa L.C."/>
            <person name="Hao J."/>
            <person name="Honchak B.M."/>
            <person name="Karbach L.E."/>
            <person name="Kurdoglu A."/>
            <person name="Lahiri S."/>
            <person name="Mastrian S.D."/>
            <person name="Miyashita H."/>
            <person name="Page L."/>
            <person name="Ramakrishna P."/>
            <person name="Satoh S."/>
            <person name="Sattley W.M."/>
            <person name="Shimada Y."/>
            <person name="Taylor H.L."/>
            <person name="Tomo T."/>
            <person name="Tsuchiya T."/>
            <person name="Wang Z.T."/>
            <person name="Raymond J."/>
            <person name="Mimuro M."/>
            <person name="Blankenship R.E."/>
            <person name="Touchman J.W."/>
        </authorList>
    </citation>
    <scope>NUCLEOTIDE SEQUENCE [LARGE SCALE GENOMIC DNA]</scope>
    <source>
        <strain evidence="2">MBIC 11017</strain>
        <plasmid evidence="2">Plasmid pREB8</plasmid>
    </source>
</reference>
<accession>A8ZQU3</accession>
<dbReference type="AlphaFoldDB" id="A8ZQU3"/>
<name>A8ZQU3_ACAM1</name>
<protein>
    <submittedName>
        <fullName evidence="1">Uncharacterized protein</fullName>
    </submittedName>
</protein>
<keyword evidence="2" id="KW-1185">Reference proteome</keyword>
<evidence type="ECO:0000313" key="1">
    <source>
        <dbReference type="EMBL" id="ABW33380.1"/>
    </source>
</evidence>
<dbReference type="OrthoDB" id="3454723at2"/>
<dbReference type="EMBL" id="CP000845">
    <property type="protein sequence ID" value="ABW33380.1"/>
    <property type="molecule type" value="Genomic_DNA"/>
</dbReference>
<dbReference type="RefSeq" id="WP_012168443.1">
    <property type="nucleotide sequence ID" value="NC_009933.1"/>
</dbReference>
<dbReference type="HOGENOM" id="CLU_971896_0_0_3"/>